<evidence type="ECO:0000313" key="1">
    <source>
        <dbReference type="EMBL" id="TGZ32598.1"/>
    </source>
</evidence>
<name>A0A4S2JFN4_9HYME</name>
<reference evidence="1 2" key="1">
    <citation type="journal article" date="2019" name="Philos. Trans. R. Soc. Lond., B, Biol. Sci.">
        <title>Ant behaviour and brain gene expression of defending hosts depend on the ecological success of the intruding social parasite.</title>
        <authorList>
            <person name="Kaur R."/>
            <person name="Stoldt M."/>
            <person name="Jongepier E."/>
            <person name="Feldmeyer B."/>
            <person name="Menzel F."/>
            <person name="Bornberg-Bauer E."/>
            <person name="Foitzik S."/>
        </authorList>
    </citation>
    <scope>NUCLEOTIDE SEQUENCE [LARGE SCALE GENOMIC DNA]</scope>
    <source>
        <tissue evidence="1">Whole body</tissue>
    </source>
</reference>
<dbReference type="AlphaFoldDB" id="A0A4S2JFN4"/>
<proteinExistence type="predicted"/>
<protein>
    <submittedName>
        <fullName evidence="1">Uncharacterized protein</fullName>
    </submittedName>
</protein>
<accession>A0A4S2JFN4</accession>
<evidence type="ECO:0000313" key="2">
    <source>
        <dbReference type="Proteomes" id="UP000310200"/>
    </source>
</evidence>
<comment type="caution">
    <text evidence="1">The sequence shown here is derived from an EMBL/GenBank/DDBJ whole genome shotgun (WGS) entry which is preliminary data.</text>
</comment>
<dbReference type="Proteomes" id="UP000310200">
    <property type="component" value="Unassembled WGS sequence"/>
</dbReference>
<keyword evidence="2" id="KW-1185">Reference proteome</keyword>
<organism evidence="1 2">
    <name type="scientific">Temnothorax longispinosus</name>
    <dbReference type="NCBI Taxonomy" id="300112"/>
    <lineage>
        <taxon>Eukaryota</taxon>
        <taxon>Metazoa</taxon>
        <taxon>Ecdysozoa</taxon>
        <taxon>Arthropoda</taxon>
        <taxon>Hexapoda</taxon>
        <taxon>Insecta</taxon>
        <taxon>Pterygota</taxon>
        <taxon>Neoptera</taxon>
        <taxon>Endopterygota</taxon>
        <taxon>Hymenoptera</taxon>
        <taxon>Apocrita</taxon>
        <taxon>Aculeata</taxon>
        <taxon>Formicoidea</taxon>
        <taxon>Formicidae</taxon>
        <taxon>Myrmicinae</taxon>
        <taxon>Temnothorax</taxon>
    </lineage>
</organism>
<dbReference type="EMBL" id="QBLH01003815">
    <property type="protein sequence ID" value="TGZ32598.1"/>
    <property type="molecule type" value="Genomic_DNA"/>
</dbReference>
<gene>
    <name evidence="1" type="ORF">DBV15_08936</name>
</gene>
<sequence length="73" mass="8218">MTKLSKSTIAFSLDFGKGRNEVSKRGCYTRANVPSALNYLLAANSTCGIHSTEFRHVTSILMNRNYRSNTDWD</sequence>